<organism evidence="2 3">
    <name type="scientific">Rhodonellum ikkaensis</name>
    <dbReference type="NCBI Taxonomy" id="336829"/>
    <lineage>
        <taxon>Bacteria</taxon>
        <taxon>Pseudomonadati</taxon>
        <taxon>Bacteroidota</taxon>
        <taxon>Cytophagia</taxon>
        <taxon>Cytophagales</taxon>
        <taxon>Cytophagaceae</taxon>
        <taxon>Rhodonellum</taxon>
    </lineage>
</organism>
<dbReference type="InterPro" id="IPR040198">
    <property type="entry name" value="Fido_containing"/>
</dbReference>
<dbReference type="EMBL" id="FNQC01000008">
    <property type="protein sequence ID" value="SDZ24592.1"/>
    <property type="molecule type" value="Genomic_DNA"/>
</dbReference>
<dbReference type="RefSeq" id="WP_019598191.1">
    <property type="nucleotide sequence ID" value="NZ_FNQC01000008.1"/>
</dbReference>
<dbReference type="SUPFAM" id="SSF140931">
    <property type="entry name" value="Fic-like"/>
    <property type="match status" value="1"/>
</dbReference>
<proteinExistence type="predicted"/>
<gene>
    <name evidence="2" type="ORF">SAMN05444412_10895</name>
</gene>
<reference evidence="2 3" key="1">
    <citation type="submission" date="2016-10" db="EMBL/GenBank/DDBJ databases">
        <authorList>
            <person name="Varghese N."/>
            <person name="Submissions S."/>
        </authorList>
    </citation>
    <scope>NUCLEOTIDE SEQUENCE [LARGE SCALE GENOMIC DNA]</scope>
    <source>
        <strain evidence="2 3">DSM 17997</strain>
    </source>
</reference>
<dbReference type="Proteomes" id="UP000199663">
    <property type="component" value="Unassembled WGS sequence"/>
</dbReference>
<dbReference type="PANTHER" id="PTHR13504">
    <property type="entry name" value="FIDO DOMAIN-CONTAINING PROTEIN DDB_G0283145"/>
    <property type="match status" value="1"/>
</dbReference>
<protein>
    <submittedName>
        <fullName evidence="2">Fic family protein</fullName>
    </submittedName>
</protein>
<name>A0A1H3RFH4_9BACT</name>
<comment type="caution">
    <text evidence="2">The sequence shown here is derived from an EMBL/GenBank/DDBJ whole genome shotgun (WGS) entry which is preliminary data.</text>
</comment>
<keyword evidence="3" id="KW-1185">Reference proteome</keyword>
<evidence type="ECO:0000313" key="3">
    <source>
        <dbReference type="Proteomes" id="UP000199663"/>
    </source>
</evidence>
<dbReference type="InterPro" id="IPR003812">
    <property type="entry name" value="Fido"/>
</dbReference>
<dbReference type="Gene3D" id="1.10.10.10">
    <property type="entry name" value="Winged helix-like DNA-binding domain superfamily/Winged helix DNA-binding domain"/>
    <property type="match status" value="1"/>
</dbReference>
<dbReference type="PROSITE" id="PS51459">
    <property type="entry name" value="FIDO"/>
    <property type="match status" value="1"/>
</dbReference>
<sequence length="368" mass="42730">MYLYNNQNWPIFIWNSEKLLSLLSHVRNRQGRLIGKMGALGFELRNEANLEILTQEIIKSTEIEGEFLDREQVRSSIARRLGLDISGLVFSQRNVDGIVDLMLDATKNYDQDLNKDRLFSWHTSLFPMGQSGMYKIISGNWREDSTGPMQVVSGALGKEKVHYQALPAAQIENEMRIFLDWFNWDQNTDLVMKAAIAHLWFVTIHPFEDGNGRISRALSEMLLARSDEQSYRFYSMSTQIRKERNSYYDILEKTQKSGLDITNWLEWFLNCLIHAIENSEKLLEKIIDKHAFWVTHARVNINDRQRKILNMLMEDFEGVLNTTKWAKIAKCSQDTALRDIQDLIEKGILVKGSPRGRSTNYELKANAE</sequence>
<dbReference type="InterPro" id="IPR036388">
    <property type="entry name" value="WH-like_DNA-bd_sf"/>
</dbReference>
<feature type="domain" description="Fido" evidence="1">
    <location>
        <begin position="113"/>
        <end position="270"/>
    </location>
</feature>
<dbReference type="Pfam" id="PF13776">
    <property type="entry name" value="DUF4172"/>
    <property type="match status" value="1"/>
</dbReference>
<dbReference type="Gene3D" id="1.10.3290.10">
    <property type="entry name" value="Fido-like domain"/>
    <property type="match status" value="1"/>
</dbReference>
<dbReference type="InterPro" id="IPR025230">
    <property type="entry name" value="DUF4172"/>
</dbReference>
<evidence type="ECO:0000313" key="2">
    <source>
        <dbReference type="EMBL" id="SDZ24592.1"/>
    </source>
</evidence>
<evidence type="ECO:0000259" key="1">
    <source>
        <dbReference type="PROSITE" id="PS51459"/>
    </source>
</evidence>
<dbReference type="Pfam" id="PF02661">
    <property type="entry name" value="Fic"/>
    <property type="match status" value="1"/>
</dbReference>
<accession>A0A1H3RFH4</accession>
<dbReference type="InterPro" id="IPR036597">
    <property type="entry name" value="Fido-like_dom_sf"/>
</dbReference>
<dbReference type="PANTHER" id="PTHR13504:SF33">
    <property type="entry name" value="FIC FAMILY PROTEIN"/>
    <property type="match status" value="1"/>
</dbReference>